<dbReference type="Gene3D" id="3.10.105.10">
    <property type="entry name" value="Dipeptide-binding Protein, Domain 3"/>
    <property type="match status" value="1"/>
</dbReference>
<dbReference type="Pfam" id="PF00496">
    <property type="entry name" value="SBP_bac_5"/>
    <property type="match status" value="2"/>
</dbReference>
<dbReference type="GO" id="GO:1904680">
    <property type="term" value="F:peptide transmembrane transporter activity"/>
    <property type="evidence" value="ECO:0007669"/>
    <property type="project" value="TreeGrafter"/>
</dbReference>
<dbReference type="InterPro" id="IPR000914">
    <property type="entry name" value="SBP_5_dom"/>
</dbReference>
<feature type="domain" description="Solute-binding protein family 5" evidence="5">
    <location>
        <begin position="67"/>
        <end position="94"/>
    </location>
</feature>
<dbReference type="GO" id="GO:0042597">
    <property type="term" value="C:periplasmic space"/>
    <property type="evidence" value="ECO:0007669"/>
    <property type="project" value="UniProtKB-ARBA"/>
</dbReference>
<dbReference type="KEGG" id="bana:BARAN1_0455"/>
<feature type="domain" description="Solute-binding protein family 5" evidence="5">
    <location>
        <begin position="152"/>
        <end position="522"/>
    </location>
</feature>
<comment type="similarity">
    <text evidence="2">Belongs to the bacterial solute-binding protein 5 family.</text>
</comment>
<dbReference type="CDD" id="cd08504">
    <property type="entry name" value="PBP2_OppA"/>
    <property type="match status" value="1"/>
</dbReference>
<dbReference type="GO" id="GO:0015833">
    <property type="term" value="P:peptide transport"/>
    <property type="evidence" value="ECO:0007669"/>
    <property type="project" value="TreeGrafter"/>
</dbReference>
<dbReference type="RefSeq" id="WP_122030692.1">
    <property type="nucleotide sequence ID" value="NZ_LS483254.1"/>
</dbReference>
<comment type="subcellular location">
    <subcellularLocation>
        <location evidence="1">Cell envelope</location>
    </subcellularLocation>
</comment>
<evidence type="ECO:0000313" key="7">
    <source>
        <dbReference type="Proteomes" id="UP000249818"/>
    </source>
</evidence>
<dbReference type="InterPro" id="IPR039424">
    <property type="entry name" value="SBP_5"/>
</dbReference>
<dbReference type="InterPro" id="IPR030678">
    <property type="entry name" value="Peptide/Ni-bd"/>
</dbReference>
<organism evidence="6 7">
    <name type="scientific">Candidatus Bipolaricaulis anaerobius</name>
    <dbReference type="NCBI Taxonomy" id="2026885"/>
    <lineage>
        <taxon>Bacteria</taxon>
        <taxon>Candidatus Bipolaricaulota</taxon>
        <taxon>Candidatus Bipolaricaulia</taxon>
        <taxon>Candidatus Bipolaricaulales</taxon>
        <taxon>Candidatus Bipolaricaulaceae</taxon>
        <taxon>Candidatus Bipolaricaulis</taxon>
    </lineage>
</organism>
<keyword evidence="3" id="KW-0813">Transport</keyword>
<evidence type="ECO:0000313" key="6">
    <source>
        <dbReference type="EMBL" id="SQD92479.1"/>
    </source>
</evidence>
<dbReference type="PIRSF" id="PIRSF002741">
    <property type="entry name" value="MppA"/>
    <property type="match status" value="1"/>
</dbReference>
<evidence type="ECO:0000256" key="1">
    <source>
        <dbReference type="ARBA" id="ARBA00004196"/>
    </source>
</evidence>
<dbReference type="EMBL" id="LS483254">
    <property type="protein sequence ID" value="SQD92479.1"/>
    <property type="molecule type" value="Genomic_DNA"/>
</dbReference>
<dbReference type="Gene3D" id="3.40.190.10">
    <property type="entry name" value="Periplasmic binding protein-like II"/>
    <property type="match status" value="1"/>
</dbReference>
<protein>
    <submittedName>
        <fullName evidence="6">Putative Periplasmic oligopeptide-binding protein oppA</fullName>
    </submittedName>
</protein>
<reference evidence="7" key="1">
    <citation type="submission" date="2018-05" db="EMBL/GenBank/DDBJ databases">
        <authorList>
            <person name="Hao L."/>
        </authorList>
    </citation>
    <scope>NUCLEOTIDE SEQUENCE [LARGE SCALE GENOMIC DNA]</scope>
</reference>
<dbReference type="PANTHER" id="PTHR30290:SF10">
    <property type="entry name" value="PERIPLASMIC OLIGOPEPTIDE-BINDING PROTEIN-RELATED"/>
    <property type="match status" value="1"/>
</dbReference>
<sequence length="617" mass="68943">MRLSKLAVVLLVSLVVWPVMGQVIMNRNLGTEPPSADPAVSTDTTSIEIIEHMFLGLVDLDEVTMAPVPELATSWDVSEDGLTWTYHLRNDVYWVRYDTAVGRVLQETTTLPDDAISILKEGERELFVGKGADGSSYVVAQRADASGFFRLVSAYDVEYGVKRTLDPRTASDYSYVLYIVQGGYEANTTDPTSPDFPALMDAIGVKALDAFTVQFTLIAPAGYFGQIASMWIARPQPKWAIDAYGDSWTEPGNIVTNGSYAMKSWIHNDSMVFVRNPYLPDELWGGGNIDEVHCVMIVEESTAFAMYLNNELDTGGVPLPEMDRVKADPVLSKELTIRPFPCTYYYGFITTKAPTNDVRVRKALSMTIDRQTMIDQVTKGDQLPANTFAGGSIFGNAALDPRIAPWALPEKLGGWGYDKALTEAQKLMAEAGYPNGAGLEIILMHNSGEGHARIAQAVQAMWTKAFPEARFTIEVQEWLVYLTTISKETPVENMPNVYRLGWCQDYPDENNWVHEVFNPTYGNNDPRMSPDDPQVGAAVAEFDRLTTLAGRLTDPAERQRLYFEAERLLCDEIVAIAPIYYYTQIALTKPWVTRHWHDTPHWDTWSIDAELRAQMMG</sequence>
<evidence type="ECO:0000256" key="2">
    <source>
        <dbReference type="ARBA" id="ARBA00005695"/>
    </source>
</evidence>
<dbReference type="SUPFAM" id="SSF53850">
    <property type="entry name" value="Periplasmic binding protein-like II"/>
    <property type="match status" value="1"/>
</dbReference>
<evidence type="ECO:0000259" key="5">
    <source>
        <dbReference type="Pfam" id="PF00496"/>
    </source>
</evidence>
<evidence type="ECO:0000256" key="3">
    <source>
        <dbReference type="ARBA" id="ARBA00022448"/>
    </source>
</evidence>
<dbReference type="AlphaFoldDB" id="A0A2X3KZZ1"/>
<dbReference type="PANTHER" id="PTHR30290">
    <property type="entry name" value="PERIPLASMIC BINDING COMPONENT OF ABC TRANSPORTER"/>
    <property type="match status" value="1"/>
</dbReference>
<accession>A0A2X3KZZ1</accession>
<keyword evidence="7" id="KW-1185">Reference proteome</keyword>
<dbReference type="GO" id="GO:0043190">
    <property type="term" value="C:ATP-binding cassette (ABC) transporter complex"/>
    <property type="evidence" value="ECO:0007669"/>
    <property type="project" value="InterPro"/>
</dbReference>
<name>A0A2X3KZZ1_9BACT</name>
<dbReference type="Gene3D" id="3.90.76.10">
    <property type="entry name" value="Dipeptide-binding Protein, Domain 1"/>
    <property type="match status" value="1"/>
</dbReference>
<dbReference type="OrthoDB" id="9801912at2"/>
<proteinExistence type="inferred from homology"/>
<dbReference type="Proteomes" id="UP000249818">
    <property type="component" value="Chromosome BARAN1"/>
</dbReference>
<keyword evidence="4" id="KW-0732">Signal</keyword>
<dbReference type="GO" id="GO:0030313">
    <property type="term" value="C:cell envelope"/>
    <property type="evidence" value="ECO:0007669"/>
    <property type="project" value="UniProtKB-SubCell"/>
</dbReference>
<evidence type="ECO:0000256" key="4">
    <source>
        <dbReference type="ARBA" id="ARBA00022729"/>
    </source>
</evidence>
<gene>
    <name evidence="6" type="ORF">BARAN1_0455</name>
</gene>